<comment type="subcellular location">
    <subcellularLocation>
        <location evidence="1 13">Cytoplasm</location>
    </subcellularLocation>
</comment>
<dbReference type="PANTHER" id="PTHR11538:SF41">
    <property type="entry name" value="PHENYLALANINE--TRNA LIGASE, MITOCHONDRIAL"/>
    <property type="match status" value="1"/>
</dbReference>
<dbReference type="GO" id="GO:0016740">
    <property type="term" value="F:transferase activity"/>
    <property type="evidence" value="ECO:0007669"/>
    <property type="project" value="UniProtKB-ARBA"/>
</dbReference>
<protein>
    <recommendedName>
        <fullName evidence="13">Phenylalanine--tRNA ligase alpha subunit</fullName>
        <ecNumber evidence="13">6.1.1.20</ecNumber>
    </recommendedName>
    <alternativeName>
        <fullName evidence="13">Phenylalanyl-tRNA synthetase alpha subunit</fullName>
        <shortName evidence="13">PheRS</shortName>
    </alternativeName>
</protein>
<dbReference type="InterPro" id="IPR010978">
    <property type="entry name" value="tRNA-bd_arm"/>
</dbReference>
<dbReference type="GO" id="GO:0005524">
    <property type="term" value="F:ATP binding"/>
    <property type="evidence" value="ECO:0007669"/>
    <property type="project" value="UniProtKB-UniRule"/>
</dbReference>
<evidence type="ECO:0000313" key="16">
    <source>
        <dbReference type="Proteomes" id="UP000075737"/>
    </source>
</evidence>
<gene>
    <name evidence="13 15" type="primary">pheS</name>
    <name evidence="15" type="ORF">ATZ99_16680</name>
</gene>
<name>A0A162MC50_9FIRM</name>
<comment type="subunit">
    <text evidence="3 13">Tetramer of two alpha and two beta subunits.</text>
</comment>
<keyword evidence="7 13" id="KW-0547">Nucleotide-binding</keyword>
<dbReference type="CDD" id="cd00496">
    <property type="entry name" value="PheRS_alpha_core"/>
    <property type="match status" value="1"/>
</dbReference>
<evidence type="ECO:0000256" key="10">
    <source>
        <dbReference type="ARBA" id="ARBA00022917"/>
    </source>
</evidence>
<dbReference type="RefSeq" id="WP_068748792.1">
    <property type="nucleotide sequence ID" value="NZ_LOHZ01000036.1"/>
</dbReference>
<dbReference type="STRING" id="520767.ATZ99_16680"/>
<dbReference type="Pfam" id="PF01409">
    <property type="entry name" value="tRNA-synt_2d"/>
    <property type="match status" value="1"/>
</dbReference>
<accession>A0A162MC50</accession>
<evidence type="ECO:0000313" key="15">
    <source>
        <dbReference type="EMBL" id="KYO65226.1"/>
    </source>
</evidence>
<dbReference type="PANTHER" id="PTHR11538">
    <property type="entry name" value="PHENYLALANYL-TRNA SYNTHETASE"/>
    <property type="match status" value="1"/>
</dbReference>
<comment type="caution">
    <text evidence="15">The sequence shown here is derived from an EMBL/GenBank/DDBJ whole genome shotgun (WGS) entry which is preliminary data.</text>
</comment>
<comment type="cofactor">
    <cofactor evidence="13">
        <name>Mg(2+)</name>
        <dbReference type="ChEBI" id="CHEBI:18420"/>
    </cofactor>
    <text evidence="13">Binds 2 magnesium ions per tetramer.</text>
</comment>
<evidence type="ECO:0000256" key="13">
    <source>
        <dbReference type="HAMAP-Rule" id="MF_00281"/>
    </source>
</evidence>
<keyword evidence="8 13" id="KW-0067">ATP-binding</keyword>
<evidence type="ECO:0000256" key="5">
    <source>
        <dbReference type="ARBA" id="ARBA00022598"/>
    </source>
</evidence>
<comment type="similarity">
    <text evidence="2 13">Belongs to the class-II aminoacyl-tRNA synthetase family. Phe-tRNA synthetase alpha subunit type 1 subfamily.</text>
</comment>
<dbReference type="InterPro" id="IPR004188">
    <property type="entry name" value="Phe-tRNA_ligase_II_N"/>
</dbReference>
<dbReference type="PROSITE" id="PS50862">
    <property type="entry name" value="AA_TRNA_LIGASE_II"/>
    <property type="match status" value="1"/>
</dbReference>
<dbReference type="EC" id="6.1.1.20" evidence="13"/>
<reference evidence="15 16" key="1">
    <citation type="submission" date="2015-12" db="EMBL/GenBank/DDBJ databases">
        <title>Draft genome of Thermovenabulum gondwanense isolated from a red thermophilic microbial mat colonisisng an outflow channel of a bore well.</title>
        <authorList>
            <person name="Patel B.K."/>
        </authorList>
    </citation>
    <scope>NUCLEOTIDE SEQUENCE [LARGE SCALE GENOMIC DNA]</scope>
    <source>
        <strain evidence="15 16">R270</strain>
    </source>
</reference>
<dbReference type="OrthoDB" id="9800719at2"/>
<dbReference type="InterPro" id="IPR045864">
    <property type="entry name" value="aa-tRNA-synth_II/BPL/LPL"/>
</dbReference>
<dbReference type="EMBL" id="LOHZ01000036">
    <property type="protein sequence ID" value="KYO65226.1"/>
    <property type="molecule type" value="Genomic_DNA"/>
</dbReference>
<dbReference type="PATRIC" id="fig|520767.4.peg.1787"/>
<dbReference type="AlphaFoldDB" id="A0A162MC50"/>
<comment type="catalytic activity">
    <reaction evidence="12 13">
        <text>tRNA(Phe) + L-phenylalanine + ATP = L-phenylalanyl-tRNA(Phe) + AMP + diphosphate + H(+)</text>
        <dbReference type="Rhea" id="RHEA:19413"/>
        <dbReference type="Rhea" id="RHEA-COMP:9668"/>
        <dbReference type="Rhea" id="RHEA-COMP:9699"/>
        <dbReference type="ChEBI" id="CHEBI:15378"/>
        <dbReference type="ChEBI" id="CHEBI:30616"/>
        <dbReference type="ChEBI" id="CHEBI:33019"/>
        <dbReference type="ChEBI" id="CHEBI:58095"/>
        <dbReference type="ChEBI" id="CHEBI:78442"/>
        <dbReference type="ChEBI" id="CHEBI:78531"/>
        <dbReference type="ChEBI" id="CHEBI:456215"/>
        <dbReference type="EC" id="6.1.1.20"/>
    </reaction>
</comment>
<dbReference type="SUPFAM" id="SSF46589">
    <property type="entry name" value="tRNA-binding arm"/>
    <property type="match status" value="1"/>
</dbReference>
<feature type="domain" description="Aminoacyl-transfer RNA synthetases class-II family profile" evidence="14">
    <location>
        <begin position="112"/>
        <end position="329"/>
    </location>
</feature>
<dbReference type="GO" id="GO:0000049">
    <property type="term" value="F:tRNA binding"/>
    <property type="evidence" value="ECO:0007669"/>
    <property type="project" value="InterPro"/>
</dbReference>
<evidence type="ECO:0000256" key="8">
    <source>
        <dbReference type="ARBA" id="ARBA00022840"/>
    </source>
</evidence>
<dbReference type="Proteomes" id="UP000075737">
    <property type="component" value="Unassembled WGS sequence"/>
</dbReference>
<keyword evidence="5 13" id="KW-0436">Ligase</keyword>
<keyword evidence="9 13" id="KW-0460">Magnesium</keyword>
<dbReference type="Gene3D" id="3.30.930.10">
    <property type="entry name" value="Bira Bifunctional Protein, Domain 2"/>
    <property type="match status" value="1"/>
</dbReference>
<evidence type="ECO:0000256" key="12">
    <source>
        <dbReference type="ARBA" id="ARBA00049255"/>
    </source>
</evidence>
<dbReference type="GO" id="GO:0004826">
    <property type="term" value="F:phenylalanine-tRNA ligase activity"/>
    <property type="evidence" value="ECO:0007669"/>
    <property type="project" value="UniProtKB-UniRule"/>
</dbReference>
<keyword evidence="4 13" id="KW-0963">Cytoplasm</keyword>
<evidence type="ECO:0000256" key="9">
    <source>
        <dbReference type="ARBA" id="ARBA00022842"/>
    </source>
</evidence>
<dbReference type="GO" id="GO:0006432">
    <property type="term" value="P:phenylalanyl-tRNA aminoacylation"/>
    <property type="evidence" value="ECO:0007669"/>
    <property type="project" value="UniProtKB-UniRule"/>
</dbReference>
<dbReference type="Pfam" id="PF02912">
    <property type="entry name" value="Phe_tRNA-synt_N"/>
    <property type="match status" value="1"/>
</dbReference>
<dbReference type="GO" id="GO:0000287">
    <property type="term" value="F:magnesium ion binding"/>
    <property type="evidence" value="ECO:0007669"/>
    <property type="project" value="UniProtKB-UniRule"/>
</dbReference>
<evidence type="ECO:0000256" key="3">
    <source>
        <dbReference type="ARBA" id="ARBA00011209"/>
    </source>
</evidence>
<dbReference type="SUPFAM" id="SSF55681">
    <property type="entry name" value="Class II aaRS and biotin synthetases"/>
    <property type="match status" value="1"/>
</dbReference>
<evidence type="ECO:0000256" key="11">
    <source>
        <dbReference type="ARBA" id="ARBA00023146"/>
    </source>
</evidence>
<proteinExistence type="inferred from homology"/>
<dbReference type="HAMAP" id="MF_00281">
    <property type="entry name" value="Phe_tRNA_synth_alpha1"/>
    <property type="match status" value="1"/>
</dbReference>
<dbReference type="InterPro" id="IPR022911">
    <property type="entry name" value="Phe_tRNA_ligase_alpha1_bac"/>
</dbReference>
<evidence type="ECO:0000256" key="1">
    <source>
        <dbReference type="ARBA" id="ARBA00004496"/>
    </source>
</evidence>
<dbReference type="NCBIfam" id="TIGR00468">
    <property type="entry name" value="pheS"/>
    <property type="match status" value="1"/>
</dbReference>
<dbReference type="FunFam" id="3.30.930.10:FF:000003">
    <property type="entry name" value="Phenylalanine--tRNA ligase alpha subunit"/>
    <property type="match status" value="1"/>
</dbReference>
<keyword evidence="6 13" id="KW-0479">Metal-binding</keyword>
<evidence type="ECO:0000256" key="7">
    <source>
        <dbReference type="ARBA" id="ARBA00022741"/>
    </source>
</evidence>
<evidence type="ECO:0000259" key="14">
    <source>
        <dbReference type="PROSITE" id="PS50862"/>
    </source>
</evidence>
<keyword evidence="10 13" id="KW-0648">Protein biosynthesis</keyword>
<evidence type="ECO:0000256" key="4">
    <source>
        <dbReference type="ARBA" id="ARBA00022490"/>
    </source>
</evidence>
<dbReference type="InterPro" id="IPR006195">
    <property type="entry name" value="aa-tRNA-synth_II"/>
</dbReference>
<dbReference type="GO" id="GO:0140096">
    <property type="term" value="F:catalytic activity, acting on a protein"/>
    <property type="evidence" value="ECO:0007669"/>
    <property type="project" value="UniProtKB-ARBA"/>
</dbReference>
<dbReference type="InterPro" id="IPR004529">
    <property type="entry name" value="Phe-tRNA-synth_IIc_asu"/>
</dbReference>
<evidence type="ECO:0000256" key="2">
    <source>
        <dbReference type="ARBA" id="ARBA00010207"/>
    </source>
</evidence>
<keyword evidence="11 13" id="KW-0030">Aminoacyl-tRNA synthetase</keyword>
<dbReference type="InterPro" id="IPR002319">
    <property type="entry name" value="Phenylalanyl-tRNA_Synthase"/>
</dbReference>
<feature type="binding site" evidence="13">
    <location>
        <position position="253"/>
    </location>
    <ligand>
        <name>Mg(2+)</name>
        <dbReference type="ChEBI" id="CHEBI:18420"/>
        <note>shared with beta subunit</note>
    </ligand>
</feature>
<organism evidence="15 16">
    <name type="scientific">Thermovenabulum gondwanense</name>
    <dbReference type="NCBI Taxonomy" id="520767"/>
    <lineage>
        <taxon>Bacteria</taxon>
        <taxon>Bacillati</taxon>
        <taxon>Bacillota</taxon>
        <taxon>Clostridia</taxon>
        <taxon>Thermosediminibacterales</taxon>
        <taxon>Thermosediminibacteraceae</taxon>
        <taxon>Thermovenabulum</taxon>
    </lineage>
</organism>
<evidence type="ECO:0000256" key="6">
    <source>
        <dbReference type="ARBA" id="ARBA00022723"/>
    </source>
</evidence>
<keyword evidence="16" id="KW-1185">Reference proteome</keyword>
<dbReference type="GO" id="GO:0005737">
    <property type="term" value="C:cytoplasm"/>
    <property type="evidence" value="ECO:0007669"/>
    <property type="project" value="UniProtKB-SubCell"/>
</dbReference>
<sequence length="338" mass="38374">MKEELIALKSELDELLGSIDDLTEINSLRVKFLGKKGKLTALMKKMGELPPVERPVIGQLVNRIKEEMEFAIEEKIKTIKEQIKKEKIEKEKIDVTVPTKVILGHRHPLTIVLNEVINFFYGLGYEVVEGPEVEWDYYNFEALNIPKDHPARDLQDTFYITEDILLRTHTSPVQIRTMEKSKPPIKVIVPGRVYRSDAVDATHSPVFHQVEGLVVGESVTMADLKGTLTAFAKAIFGEERKTRFRPSFFPFTEPSAEMDISCISCNGIGCRLCSYTGWIEILGCGMVHPNVIKNGGYDPEKVSGFAFGMGLERIALLKYNIDDMRLLFENDLRFLSQF</sequence>